<comment type="caution">
    <text evidence="1">The sequence shown here is derived from an EMBL/GenBank/DDBJ whole genome shotgun (WGS) entry which is preliminary data.</text>
</comment>
<sequence>MASKPGILTDWPWTPLETLSTYSFMVKDEKERDLLNFLIFPFLLWRMLHNQIWISLSRYRTAKGRNRIVDKHIEIEQVDRERNWDDQIILSGILFYIILGKMLPGGTQFPIWRLDGVILMALLHAGPVEFVYYWLHRALHHHYLYSRSHHHSSIVPEPITSVTRPFAEHITYFVLFATPLITTALTGAGSIVPAFGYITYIDLMNNMGHCHSLHHTQLRANYSLFMPLYDYLFSTVDKTSDTLYETKAILEAEEKGARVISLGLLNQGEELNRYGGLFVHKNPELKIKVVDGSSLAVAVLTNSILTKVAYATAFALCQKGIQVVTLREDEHEKLIRSFGSNLKIWLVGNGLTEEEQSKAERGTMFVPFSQFPPATKRRKDCTYHLTLAMATPAALENVDSCENWLPRRVMSAWRIGGIVHALEGWNEHECGYTISNVDTVWDAALRHGFLPLTIPTQS</sequence>
<evidence type="ECO:0000313" key="2">
    <source>
        <dbReference type="Proteomes" id="UP000829398"/>
    </source>
</evidence>
<proteinExistence type="predicted"/>
<dbReference type="Proteomes" id="UP000829398">
    <property type="component" value="Chromosome 6"/>
</dbReference>
<keyword evidence="2" id="KW-1185">Reference proteome</keyword>
<reference evidence="2" key="1">
    <citation type="journal article" date="2023" name="Hortic. Res.">
        <title>A chromosome-level phased genome enabling allele-level studies in sweet orange: a case study on citrus Huanglongbing tolerance.</title>
        <authorList>
            <person name="Wu B."/>
            <person name="Yu Q."/>
            <person name="Deng Z."/>
            <person name="Duan Y."/>
            <person name="Luo F."/>
            <person name="Gmitter F. Jr."/>
        </authorList>
    </citation>
    <scope>NUCLEOTIDE SEQUENCE [LARGE SCALE GENOMIC DNA]</scope>
    <source>
        <strain evidence="2">cv. Valencia</strain>
    </source>
</reference>
<accession>A0ACB8JU03</accession>
<organism evidence="1 2">
    <name type="scientific">Citrus sinensis</name>
    <name type="common">Sweet orange</name>
    <name type="synonym">Citrus aurantium var. sinensis</name>
    <dbReference type="NCBI Taxonomy" id="2711"/>
    <lineage>
        <taxon>Eukaryota</taxon>
        <taxon>Viridiplantae</taxon>
        <taxon>Streptophyta</taxon>
        <taxon>Embryophyta</taxon>
        <taxon>Tracheophyta</taxon>
        <taxon>Spermatophyta</taxon>
        <taxon>Magnoliopsida</taxon>
        <taxon>eudicotyledons</taxon>
        <taxon>Gunneridae</taxon>
        <taxon>Pentapetalae</taxon>
        <taxon>rosids</taxon>
        <taxon>malvids</taxon>
        <taxon>Sapindales</taxon>
        <taxon>Rutaceae</taxon>
        <taxon>Aurantioideae</taxon>
        <taxon>Citrus</taxon>
    </lineage>
</organism>
<protein>
    <submittedName>
        <fullName evidence="1">Very-long-chain aldehyde decarbonylase CER1</fullName>
    </submittedName>
</protein>
<name>A0ACB8JU03_CITSI</name>
<evidence type="ECO:0000313" key="1">
    <source>
        <dbReference type="EMBL" id="KAH9735662.1"/>
    </source>
</evidence>
<dbReference type="EMBL" id="CM039175">
    <property type="protein sequence ID" value="KAH9735662.1"/>
    <property type="molecule type" value="Genomic_DNA"/>
</dbReference>
<gene>
    <name evidence="1" type="ORF">KPL71_017817</name>
</gene>